<gene>
    <name evidence="1" type="ORF">KE626_30105</name>
</gene>
<proteinExistence type="predicted"/>
<evidence type="ECO:0008006" key="3">
    <source>
        <dbReference type="Google" id="ProtNLM"/>
    </source>
</evidence>
<dbReference type="EMBL" id="JAGTXB010000023">
    <property type="protein sequence ID" value="MBS0031622.1"/>
    <property type="molecule type" value="Genomic_DNA"/>
</dbReference>
<sequence length="317" mass="35087">MKNFLLFVTLLATCFTACKKDTSPAKDPADNSKYPVRFGVTSFTQEIENLNDRKATPSSTAKTDSNHINYLVYKVYDATTQVLIKTIFQRRGTGSTFGQITDSLSTGKYIFAIAATQDSIMPFDSAATGFSGRKIQGVNMVDVGSEVYYRRMELTISGAVSQAIVLDRIVSKVTLVIKDQIPYNAYYIAYNATIAPDYWWQVPAYFNYLSGTLSSGGPNDHDDYTPQEYVIPDSLKGTNNLKIEFYYLNTGTRKINLFITGRDMSHTALAPSKDVPDILLEMNKNTIVKGALFGTVGSGSVVTADPNWKTDSIKVEF</sequence>
<evidence type="ECO:0000313" key="1">
    <source>
        <dbReference type="EMBL" id="MBS0031622.1"/>
    </source>
</evidence>
<name>A0ABS5JAK6_9BACT</name>
<evidence type="ECO:0000313" key="2">
    <source>
        <dbReference type="Proteomes" id="UP000676386"/>
    </source>
</evidence>
<comment type="caution">
    <text evidence="1">The sequence shown here is derived from an EMBL/GenBank/DDBJ whole genome shotgun (WGS) entry which is preliminary data.</text>
</comment>
<accession>A0ABS5JAK6</accession>
<dbReference type="Proteomes" id="UP000676386">
    <property type="component" value="Unassembled WGS sequence"/>
</dbReference>
<reference evidence="1 2" key="1">
    <citation type="submission" date="2021-04" db="EMBL/GenBank/DDBJ databases">
        <title>Chitinophaga sp. nov., isolated from the rhizosphere soil.</title>
        <authorList>
            <person name="He S."/>
        </authorList>
    </citation>
    <scope>NUCLEOTIDE SEQUENCE [LARGE SCALE GENOMIC DNA]</scope>
    <source>
        <strain evidence="1 2">2R12</strain>
    </source>
</reference>
<dbReference type="RefSeq" id="WP_211976782.1">
    <property type="nucleotide sequence ID" value="NZ_CBFHAM010000052.1"/>
</dbReference>
<keyword evidence="2" id="KW-1185">Reference proteome</keyword>
<organism evidence="1 2">
    <name type="scientific">Chitinophaga hostae</name>
    <dbReference type="NCBI Taxonomy" id="2831022"/>
    <lineage>
        <taxon>Bacteria</taxon>
        <taxon>Pseudomonadati</taxon>
        <taxon>Bacteroidota</taxon>
        <taxon>Chitinophagia</taxon>
        <taxon>Chitinophagales</taxon>
        <taxon>Chitinophagaceae</taxon>
        <taxon>Chitinophaga</taxon>
    </lineage>
</organism>
<protein>
    <recommendedName>
        <fullName evidence="3">Fimbrillin-A associated anchor protein Mfa1 and Mfa2</fullName>
    </recommendedName>
</protein>